<feature type="domain" description="HNH nuclease" evidence="1">
    <location>
        <begin position="254"/>
        <end position="306"/>
    </location>
</feature>
<dbReference type="Pfam" id="PF13392">
    <property type="entry name" value="HNH_3"/>
    <property type="match status" value="2"/>
</dbReference>
<dbReference type="InterPro" id="IPR036388">
    <property type="entry name" value="WH-like_DNA-bd_sf"/>
</dbReference>
<dbReference type="Gene3D" id="1.10.10.10">
    <property type="entry name" value="Winged helix-like DNA-binding domain superfamily/Winged helix DNA-binding domain"/>
    <property type="match status" value="1"/>
</dbReference>
<proteinExistence type="predicted"/>
<evidence type="ECO:0000313" key="2">
    <source>
        <dbReference type="EMBL" id="QKU33542.1"/>
    </source>
</evidence>
<organism evidence="2">
    <name type="scientific">Tupanvirus deep ocean</name>
    <dbReference type="NCBI Taxonomy" id="2126984"/>
    <lineage>
        <taxon>Viruses</taxon>
        <taxon>Varidnaviria</taxon>
        <taxon>Bamfordvirae</taxon>
        <taxon>Nucleocytoviricota</taxon>
        <taxon>Megaviricetes</taxon>
        <taxon>Imitervirales</taxon>
        <taxon>Mimiviridae</taxon>
        <taxon>Megamimivirinae</taxon>
        <taxon>Tupanvirus</taxon>
        <taxon>Tupanvirus altamarinense</taxon>
    </lineage>
</organism>
<keyword evidence="2" id="KW-0255">Endonuclease</keyword>
<evidence type="ECO:0000259" key="1">
    <source>
        <dbReference type="SMART" id="SM00507"/>
    </source>
</evidence>
<dbReference type="EMBL" id="MF405918">
    <property type="protein sequence ID" value="QKU33542.1"/>
    <property type="molecule type" value="Genomic_DNA"/>
</dbReference>
<dbReference type="KEGG" id="vg:80516833"/>
<feature type="domain" description="HNH nuclease" evidence="1">
    <location>
        <begin position="69"/>
        <end position="117"/>
    </location>
</feature>
<dbReference type="InterPro" id="IPR003647">
    <property type="entry name" value="Intron_nuc_1_rpt"/>
</dbReference>
<dbReference type="InterPro" id="IPR044925">
    <property type="entry name" value="His-Me_finger_sf"/>
</dbReference>
<dbReference type="SMART" id="SM00497">
    <property type="entry name" value="IENR1"/>
    <property type="match status" value="2"/>
</dbReference>
<dbReference type="Gene3D" id="3.90.75.20">
    <property type="match status" value="2"/>
</dbReference>
<dbReference type="SMART" id="SM00507">
    <property type="entry name" value="HNHc"/>
    <property type="match status" value="2"/>
</dbReference>
<dbReference type="Pfam" id="PF07463">
    <property type="entry name" value="NUMOD4"/>
    <property type="match status" value="1"/>
</dbReference>
<reference evidence="2" key="1">
    <citation type="submission" date="2017-06" db="EMBL/GenBank/DDBJ databases">
        <authorList>
            <person name="Assis F.L."/>
            <person name="Abrahao J.S."/>
            <person name="Silva L."/>
            <person name="Khalil J.B."/>
            <person name="Rodrigues R."/>
            <person name="Silva L.S."/>
            <person name="Boratto P."/>
            <person name="Andrade M."/>
            <person name="Kroon E.G."/>
            <person name="Ribeiro B."/>
            <person name="Bergier I."/>
            <person name="Seligmann H."/>
            <person name="Ghigo E."/>
            <person name="Colson P."/>
            <person name="Levasseur A."/>
            <person name="Raoult D."/>
            <person name="Scola B.L."/>
        </authorList>
    </citation>
    <scope>NUCLEOTIDE SEQUENCE</scope>
    <source>
        <strain evidence="2">Deep ocean</strain>
    </source>
</reference>
<keyword evidence="2" id="KW-0540">Nuclease</keyword>
<name>A0A6N1NRU2_9VIRU</name>
<accession>A0A6N1NRU2</accession>
<dbReference type="InterPro" id="IPR010902">
    <property type="entry name" value="NUMOD4"/>
</dbReference>
<dbReference type="RefSeq" id="YP_010780142.1">
    <property type="nucleotide sequence ID" value="NC_075038.1"/>
</dbReference>
<dbReference type="GO" id="GO:0004519">
    <property type="term" value="F:endonuclease activity"/>
    <property type="evidence" value="ECO:0007669"/>
    <property type="project" value="UniProtKB-KW"/>
</dbReference>
<keyword evidence="2" id="KW-0378">Hydrolase</keyword>
<reference evidence="2" key="2">
    <citation type="journal article" date="2018" name="Nat. Commun.">
        <title>Tailed giant Tupanvirus possesses the most complete translational apparatus of the known virosphere.</title>
        <authorList>
            <person name="Abrahao J."/>
            <person name="Silva L."/>
            <person name="Silva L.S."/>
            <person name="Khalil J.Y.B."/>
            <person name="Rodrigues R."/>
            <person name="Arantes T."/>
            <person name="Assis F."/>
            <person name="Boratto P."/>
            <person name="Andrade M."/>
            <person name="Kroon E.G."/>
            <person name="Ribeiro B."/>
            <person name="Bergier I."/>
            <person name="Seligmann H."/>
            <person name="Ghigo E."/>
            <person name="Colson P."/>
            <person name="Levasseur A."/>
            <person name="Kroemer G."/>
            <person name="Raoult D."/>
            <person name="La Scola B."/>
        </authorList>
    </citation>
    <scope>NUCLEOTIDE SEQUENCE [LARGE SCALE GENOMIC DNA]</scope>
    <source>
        <strain evidence="2">Deep ocean</strain>
    </source>
</reference>
<protein>
    <submittedName>
        <fullName evidence="2">Putative HNH endonuclease</fullName>
    </submittedName>
</protein>
<dbReference type="SUPFAM" id="SSF54060">
    <property type="entry name" value="His-Me finger endonucleases"/>
    <property type="match status" value="2"/>
</dbReference>
<dbReference type="GO" id="GO:0016788">
    <property type="term" value="F:hydrolase activity, acting on ester bonds"/>
    <property type="evidence" value="ECO:0007669"/>
    <property type="project" value="InterPro"/>
</dbReference>
<sequence length="432" mass="50086">MSAKKNYSGSKSTKINSKTNDKIIWKSVVGFSKYDVSNTGLVRECYSGRILKPYVNSGYNNVNLCAGEHKKQYRVHRLVARAFIPNPLKLPVVDHIDNNKLNNNVDNLRWCTYAQNTQFFVDNHREKSKAGKSKQILQYDLDGNLVKRWKSIAELKKAHPKYCKGYIYHNIVGKSKSAYGYKWKYRKEDYTAEEKPKIAKSDRLFKPIGIIGNFDFNAYKISKKGNIINSKMEYLSPQKNLNGYMTVGLECANNKRRYKLLVHCLVAHVYVPNDKPNVKIQVNHIDKNRSNNYYKNLEWCTAQANTAHSLGKMVKMIDRYTNEVIKIFRTVKDADRYIGVRTNGIIGKVCDGKCDNRGFKIKTYYGYKWEWVKDGEEINLPIIIVPINPSGKEKRIEILNINEYEIDDDSNHIELTDIVIKKKVRKNELVEV</sequence>
<dbReference type="InterPro" id="IPR003615">
    <property type="entry name" value="HNH_nuc"/>
</dbReference>
<dbReference type="GeneID" id="80516833"/>